<dbReference type="OrthoDB" id="3560459at2759"/>
<reference evidence="2 3" key="1">
    <citation type="submission" date="2016-04" db="EMBL/GenBank/DDBJ databases">
        <title>A degradative enzymes factory behind the ericoid mycorrhizal symbiosis.</title>
        <authorList>
            <consortium name="DOE Joint Genome Institute"/>
            <person name="Martino E."/>
            <person name="Morin E."/>
            <person name="Grelet G."/>
            <person name="Kuo A."/>
            <person name="Kohler A."/>
            <person name="Daghino S."/>
            <person name="Barry K."/>
            <person name="Choi C."/>
            <person name="Cichocki N."/>
            <person name="Clum A."/>
            <person name="Copeland A."/>
            <person name="Hainaut M."/>
            <person name="Haridas S."/>
            <person name="Labutti K."/>
            <person name="Lindquist E."/>
            <person name="Lipzen A."/>
            <person name="Khouja H.-R."/>
            <person name="Murat C."/>
            <person name="Ohm R."/>
            <person name="Olson A."/>
            <person name="Spatafora J."/>
            <person name="Veneault-Fourrey C."/>
            <person name="Henrissat B."/>
            <person name="Grigoriev I."/>
            <person name="Martin F."/>
            <person name="Perotto S."/>
        </authorList>
    </citation>
    <scope>NUCLEOTIDE SEQUENCE [LARGE SCALE GENOMIC DNA]</scope>
    <source>
        <strain evidence="2 3">E</strain>
    </source>
</reference>
<feature type="compositionally biased region" description="Basic and acidic residues" evidence="1">
    <location>
        <begin position="277"/>
        <end position="288"/>
    </location>
</feature>
<evidence type="ECO:0000313" key="2">
    <source>
        <dbReference type="EMBL" id="PMD60812.1"/>
    </source>
</evidence>
<dbReference type="Proteomes" id="UP000235371">
    <property type="component" value="Unassembled WGS sequence"/>
</dbReference>
<proteinExistence type="predicted"/>
<feature type="compositionally biased region" description="Polar residues" evidence="1">
    <location>
        <begin position="164"/>
        <end position="183"/>
    </location>
</feature>
<sequence>MGPPMPLESIENHYGRNPQNKLNNEYRHGGESPTQTVQYKGKENSPMKSEKPPMTPSRKTSFSSQAGGQGSKRKNNNKRTLVSRQNSSTSAQPHPTGILTDAVIDSTSAADIKKNSNPTSMISTDSNIQSDACEDVATEKPKQKSKQGNKKKKNTSKSKDDNTMSAGPSSNSNPSFAIESSSDAFEVNSPVGTESSMTFTSKSTNTSFSDLPSRKPSAVSSISTPPLSETLEEGDTASMKAMSPKTSDIDEKSITPKPSQPKLPSSKTPDTVIKQRLASDKAHSKKESTASTANDAPSSMRKTDVKLAKSDGEVESPEAKINLDDQKEFPALGPVKSPVLSIADGKRPAAHADTQRPPVIGSFSERVVSGSGMNQAKPAVPVVAVPRSYMQRQAPQP</sequence>
<dbReference type="EMBL" id="KZ613787">
    <property type="protein sequence ID" value="PMD60812.1"/>
    <property type="molecule type" value="Genomic_DNA"/>
</dbReference>
<feature type="compositionally biased region" description="Basic and acidic residues" evidence="1">
    <location>
        <begin position="301"/>
        <end position="328"/>
    </location>
</feature>
<dbReference type="RefSeq" id="XP_024737716.1">
    <property type="nucleotide sequence ID" value="XM_024872342.1"/>
</dbReference>
<evidence type="ECO:0000256" key="1">
    <source>
        <dbReference type="SAM" id="MobiDB-lite"/>
    </source>
</evidence>
<organism evidence="2 3">
    <name type="scientific">Hyaloscypha bicolor E</name>
    <dbReference type="NCBI Taxonomy" id="1095630"/>
    <lineage>
        <taxon>Eukaryota</taxon>
        <taxon>Fungi</taxon>
        <taxon>Dikarya</taxon>
        <taxon>Ascomycota</taxon>
        <taxon>Pezizomycotina</taxon>
        <taxon>Leotiomycetes</taxon>
        <taxon>Helotiales</taxon>
        <taxon>Hyaloscyphaceae</taxon>
        <taxon>Hyaloscypha</taxon>
        <taxon>Hyaloscypha bicolor</taxon>
    </lineage>
</organism>
<dbReference type="GeneID" id="36580423"/>
<name>A0A2J6TCV7_9HELO</name>
<keyword evidence="3" id="KW-1185">Reference proteome</keyword>
<feature type="compositionally biased region" description="Polar residues" evidence="1">
    <location>
        <begin position="105"/>
        <end position="130"/>
    </location>
</feature>
<gene>
    <name evidence="2" type="ORF">K444DRAFT_380699</name>
</gene>
<feature type="region of interest" description="Disordered" evidence="1">
    <location>
        <begin position="1"/>
        <end position="332"/>
    </location>
</feature>
<protein>
    <submittedName>
        <fullName evidence="2">Uncharacterized protein</fullName>
    </submittedName>
</protein>
<feature type="compositionally biased region" description="Polar residues" evidence="1">
    <location>
        <begin position="218"/>
        <end position="227"/>
    </location>
</feature>
<feature type="compositionally biased region" description="Polar residues" evidence="1">
    <location>
        <begin position="57"/>
        <end position="66"/>
    </location>
</feature>
<accession>A0A2J6TCV7</accession>
<dbReference type="InParanoid" id="A0A2J6TCV7"/>
<feature type="compositionally biased region" description="Basic residues" evidence="1">
    <location>
        <begin position="143"/>
        <end position="156"/>
    </location>
</feature>
<feature type="compositionally biased region" description="Low complexity" evidence="1">
    <location>
        <begin position="195"/>
        <end position="209"/>
    </location>
</feature>
<feature type="compositionally biased region" description="Polar residues" evidence="1">
    <location>
        <begin position="78"/>
        <end position="93"/>
    </location>
</feature>
<dbReference type="AlphaFoldDB" id="A0A2J6TCV7"/>
<feature type="compositionally biased region" description="Basic and acidic residues" evidence="1">
    <location>
        <begin position="40"/>
        <end position="51"/>
    </location>
</feature>
<feature type="compositionally biased region" description="Low complexity" evidence="1">
    <location>
        <begin position="256"/>
        <end position="269"/>
    </location>
</feature>
<evidence type="ECO:0000313" key="3">
    <source>
        <dbReference type="Proteomes" id="UP000235371"/>
    </source>
</evidence>